<name>A0A1I7U051_9PELO</name>
<dbReference type="SUPFAM" id="SSF54001">
    <property type="entry name" value="Cysteine proteinases"/>
    <property type="match status" value="1"/>
</dbReference>
<dbReference type="AlphaFoldDB" id="A0A1I7U051"/>
<evidence type="ECO:0000313" key="1">
    <source>
        <dbReference type="Proteomes" id="UP000095282"/>
    </source>
</evidence>
<reference evidence="2" key="1">
    <citation type="submission" date="2016-11" db="UniProtKB">
        <authorList>
            <consortium name="WormBaseParasite"/>
        </authorList>
    </citation>
    <scope>IDENTIFICATION</scope>
</reference>
<dbReference type="InterPro" id="IPR038765">
    <property type="entry name" value="Papain-like_cys_pep_sf"/>
</dbReference>
<keyword evidence="1" id="KW-1185">Reference proteome</keyword>
<organism evidence="1 2">
    <name type="scientific">Caenorhabditis tropicalis</name>
    <dbReference type="NCBI Taxonomy" id="1561998"/>
    <lineage>
        <taxon>Eukaryota</taxon>
        <taxon>Metazoa</taxon>
        <taxon>Ecdysozoa</taxon>
        <taxon>Nematoda</taxon>
        <taxon>Chromadorea</taxon>
        <taxon>Rhabditida</taxon>
        <taxon>Rhabditina</taxon>
        <taxon>Rhabditomorpha</taxon>
        <taxon>Rhabditoidea</taxon>
        <taxon>Rhabditidae</taxon>
        <taxon>Peloderinae</taxon>
        <taxon>Caenorhabditis</taxon>
    </lineage>
</organism>
<dbReference type="CDD" id="cd02257">
    <property type="entry name" value="Peptidase_C19"/>
    <property type="match status" value="1"/>
</dbReference>
<protein>
    <submittedName>
        <fullName evidence="2">USP domain-containing protein</fullName>
    </submittedName>
</protein>
<dbReference type="Proteomes" id="UP000095282">
    <property type="component" value="Unplaced"/>
</dbReference>
<evidence type="ECO:0000313" key="2">
    <source>
        <dbReference type="WBParaSite" id="Csp11.Scaffold629.g13526.t2"/>
    </source>
</evidence>
<dbReference type="Gene3D" id="3.90.70.10">
    <property type="entry name" value="Cysteine proteinases"/>
    <property type="match status" value="1"/>
</dbReference>
<proteinExistence type="predicted"/>
<dbReference type="WBParaSite" id="Csp11.Scaffold629.g13526.t2">
    <property type="protein sequence ID" value="Csp11.Scaffold629.g13526.t2"/>
    <property type="gene ID" value="Csp11.Scaffold629.g13526"/>
</dbReference>
<sequence>MASPESDNAAVQKMDVPVVEESDQKQTRLGRLLAVLRGRKRRSISAVRPEVITKQHWDEIGSVKLLNKSRFCFCSWETATITDIDMYISQLNKNPAVKDYRGGYGPRFDALESFVAEFFSPECVSAILNLYTLEEPAVRFKRQKQQDAEDFYRVFTEQYFEENIGNVAYEQRCQCLKCGNVSVTTQEFVRLSLEHEDVKKKKLVTIREMVEHTAEPTIVERDCLICRGHLVDDGERIFRLDTEKSLHRLKPYFVFYFKK</sequence>
<accession>A0A1I7U051</accession>